<feature type="region of interest" description="Disordered" evidence="1">
    <location>
        <begin position="1"/>
        <end position="29"/>
    </location>
</feature>
<feature type="domain" description="DUF2264" evidence="2">
    <location>
        <begin position="30"/>
        <end position="377"/>
    </location>
</feature>
<dbReference type="PANTHER" id="PTHR35339:SF4">
    <property type="entry name" value="LINALOOL DEHYDRATASE_ISOMERASE DOMAIN-CONTAINING PROTEIN"/>
    <property type="match status" value="1"/>
</dbReference>
<evidence type="ECO:0000313" key="4">
    <source>
        <dbReference type="Proteomes" id="UP000245166"/>
    </source>
</evidence>
<organism evidence="3 4">
    <name type="scientific">Serinibacter arcticus</name>
    <dbReference type="NCBI Taxonomy" id="1655435"/>
    <lineage>
        <taxon>Bacteria</taxon>
        <taxon>Bacillati</taxon>
        <taxon>Actinomycetota</taxon>
        <taxon>Actinomycetes</taxon>
        <taxon>Micrococcales</taxon>
        <taxon>Beutenbergiaceae</taxon>
        <taxon>Serinibacter</taxon>
    </lineage>
</organism>
<sequence length="691" mass="72716">MVQDERAAREQQRGHQLDPGASPSPLSGWTRETWASLADHLLDTAQRHASPGHGRITFPGPAGGYGADVDGLEGFARTFLLGGFRLAGNRGTDPRDLAGWFARGLETGTDPSAPDRWVRLTEHPQAKVEAASLALVLDLTRPWIWDNLTSSVQERLVDYLAPAVGDDTYPRINWVWFRLVVQTFLRSVGGPHDLGEMQADLDTHDTFAREGGWLADGDTRAYDHYVGWALHLYPTLWARMAGATDLAAPRRERDRANLDTFLGDALALLGSDGAPLGQGRSLVYRFAAAAPFWVGAIAEVPSHSPGVLRRAASGVLSSFTDHGVPEDGVLTLGWRHAWPRLAQSYSGPSSPYWASKGFLGLSLPADHPVWTATEEPLPAERGPVSRTIAAPVWAVSSGAEDGVVRIANHGTDHARVGDTGADSPLYARLGYSTATLPLLDEDAWTAPLDQTVVLVDGEGRRSHRSGMAVLQLTSADGAVVAGSRSEVRWIAPDAVQHHHGSGYRGTPTGAGTLTTVSVLRGAWEVRLVHLADASADAVALEAGGWALASAAPPLESLAGGGDDTGDTPAVVLDDGAVRAVLAPLLGFDATRVERRRDASPLGDHAAVALASAPARAGWYALALGLGRSAATGERADGVGPSDSLDAVPGVTLTDSRALVAWADGATTSVDLPIPGVPGETEPGAHVGHRTS</sequence>
<dbReference type="PANTHER" id="PTHR35339">
    <property type="entry name" value="LINALOOL DEHYDRATASE_ISOMERASE DOMAIN-CONTAINING PROTEIN"/>
    <property type="match status" value="1"/>
</dbReference>
<evidence type="ECO:0000259" key="2">
    <source>
        <dbReference type="Pfam" id="PF10022"/>
    </source>
</evidence>
<evidence type="ECO:0000313" key="3">
    <source>
        <dbReference type="EMBL" id="PWD50673.1"/>
    </source>
</evidence>
<reference evidence="3 4" key="1">
    <citation type="submission" date="2018-03" db="EMBL/GenBank/DDBJ databases">
        <title>Genome assembly of novel Miniimonas species PCH200.</title>
        <authorList>
            <person name="Thakur V."/>
            <person name="Kumar V."/>
            <person name="Singh D."/>
        </authorList>
    </citation>
    <scope>NUCLEOTIDE SEQUENCE [LARGE SCALE GENOMIC DNA]</scope>
    <source>
        <strain evidence="3 4">PCH200</strain>
    </source>
</reference>
<dbReference type="InterPro" id="IPR016624">
    <property type="entry name" value="UCP014753"/>
</dbReference>
<accession>A0A2U1ZUP2</accession>
<evidence type="ECO:0000256" key="1">
    <source>
        <dbReference type="SAM" id="MobiDB-lite"/>
    </source>
</evidence>
<dbReference type="AlphaFoldDB" id="A0A2U1ZUP2"/>
<name>A0A2U1ZUP2_9MICO</name>
<gene>
    <name evidence="3" type="ORF">C8046_08400</name>
</gene>
<proteinExistence type="predicted"/>
<dbReference type="Proteomes" id="UP000245166">
    <property type="component" value="Unassembled WGS sequence"/>
</dbReference>
<dbReference type="OrthoDB" id="9813465at2"/>
<dbReference type="Pfam" id="PF10022">
    <property type="entry name" value="DUF2264"/>
    <property type="match status" value="1"/>
</dbReference>
<feature type="region of interest" description="Disordered" evidence="1">
    <location>
        <begin position="671"/>
        <end position="691"/>
    </location>
</feature>
<comment type="caution">
    <text evidence="3">The sequence shown here is derived from an EMBL/GenBank/DDBJ whole genome shotgun (WGS) entry which is preliminary data.</text>
</comment>
<dbReference type="InterPro" id="IPR049349">
    <property type="entry name" value="DUF2264_N"/>
</dbReference>
<feature type="compositionally biased region" description="Basic and acidic residues" evidence="1">
    <location>
        <begin position="1"/>
        <end position="16"/>
    </location>
</feature>
<keyword evidence="4" id="KW-1185">Reference proteome</keyword>
<dbReference type="EMBL" id="PYHR01000002">
    <property type="protein sequence ID" value="PWD50673.1"/>
    <property type="molecule type" value="Genomic_DNA"/>
</dbReference>
<protein>
    <recommendedName>
        <fullName evidence="2">DUF2264 domain-containing protein</fullName>
    </recommendedName>
</protein>